<dbReference type="CDD" id="cd17472">
    <property type="entry name" value="MFS_YajR_like"/>
    <property type="match status" value="1"/>
</dbReference>
<evidence type="ECO:0000256" key="1">
    <source>
        <dbReference type="ARBA" id="ARBA00004651"/>
    </source>
</evidence>
<sequence length="432" mass="47419">MLKSVLPLSFIVGNRFFGIFIVLPVLSLYALKLDGANEKLVGFLIGGYAITQMIFQIPFGILSDKIGRKKTLTIGLLIFIAGSFIAANATDIYTMIAGRLLQGVGAIGAVVTAMISDCTTEENRSKAMAIMGIFIGIAFSASMSLSPILSEKYGIGSLFYISGLLSVLCIILLFTAVPKEKKILNHKNKEKFSLLQLFSQKDLMIINLTSLIQKMLTSIAFLTIPIILVKNLGYPKSDLSTVYATSTLFGFIAMGIGGFIGDKKGMSKYILLIGVVLFISCYSVFSIAKTPFVFIAGVVIFFIGFNLHEPIMQSCATKFVKTQQRGSALGVFNAFGYLGSSIGGILGGYILHEYGMFELAILCVIICLLWFIALLNMKDPRVFKIIELEKDVDLKKIIRLKGVFDIFADENNKFIKYDSTLLTEENIKKLLN</sequence>
<keyword evidence="6" id="KW-0813">Transport</keyword>
<dbReference type="AlphaFoldDB" id="A0A1S6U9B9"/>
<gene>
    <name evidence="6" type="ORF">CPIN18021_1550</name>
</gene>
<evidence type="ECO:0000256" key="2">
    <source>
        <dbReference type="ARBA" id="ARBA00022475"/>
    </source>
</evidence>
<dbReference type="GO" id="GO:0022857">
    <property type="term" value="F:transmembrane transporter activity"/>
    <property type="evidence" value="ECO:0007669"/>
    <property type="project" value="InterPro"/>
</dbReference>
<evidence type="ECO:0000313" key="7">
    <source>
        <dbReference type="Proteomes" id="UP000190868"/>
    </source>
</evidence>
<dbReference type="InterPro" id="IPR020846">
    <property type="entry name" value="MFS_dom"/>
</dbReference>
<proteinExistence type="predicted"/>
<name>A0A1S6U9B9_9BACT</name>
<dbReference type="RefSeq" id="WP_078424773.1">
    <property type="nucleotide sequence ID" value="NZ_CP017258.1"/>
</dbReference>
<dbReference type="InterPro" id="IPR036259">
    <property type="entry name" value="MFS_trans_sf"/>
</dbReference>
<keyword evidence="7" id="KW-1185">Reference proteome</keyword>
<keyword evidence="4" id="KW-1133">Transmembrane helix</keyword>
<keyword evidence="5" id="KW-0472">Membrane</keyword>
<dbReference type="PANTHER" id="PTHR43124">
    <property type="entry name" value="PURINE EFFLUX PUMP PBUE"/>
    <property type="match status" value="1"/>
</dbReference>
<comment type="subcellular location">
    <subcellularLocation>
        <location evidence="1">Cell membrane</location>
        <topology evidence="1">Multi-pass membrane protein</topology>
    </subcellularLocation>
</comment>
<keyword evidence="3" id="KW-0812">Transmembrane</keyword>
<evidence type="ECO:0000313" key="6">
    <source>
        <dbReference type="EMBL" id="AQW88334.1"/>
    </source>
</evidence>
<accession>A0A1S6U9B9</accession>
<dbReference type="InterPro" id="IPR050189">
    <property type="entry name" value="MFS_Efflux_Transporters"/>
</dbReference>
<dbReference type="PANTHER" id="PTHR43124:SF3">
    <property type="entry name" value="CHLORAMPHENICOL EFFLUX PUMP RV0191"/>
    <property type="match status" value="1"/>
</dbReference>
<dbReference type="GO" id="GO:0005886">
    <property type="term" value="C:plasma membrane"/>
    <property type="evidence" value="ECO:0007669"/>
    <property type="project" value="UniProtKB-SubCell"/>
</dbReference>
<keyword evidence="6" id="KW-0762">Sugar transport</keyword>
<organism evidence="6 7">
    <name type="scientific">Campylobacter pinnipediorum subsp. caledonicus</name>
    <dbReference type="NCBI Taxonomy" id="1874362"/>
    <lineage>
        <taxon>Bacteria</taxon>
        <taxon>Pseudomonadati</taxon>
        <taxon>Campylobacterota</taxon>
        <taxon>Epsilonproteobacteria</taxon>
        <taxon>Campylobacterales</taxon>
        <taxon>Campylobacteraceae</taxon>
        <taxon>Campylobacter</taxon>
    </lineage>
</organism>
<evidence type="ECO:0000256" key="4">
    <source>
        <dbReference type="ARBA" id="ARBA00022989"/>
    </source>
</evidence>
<keyword evidence="2" id="KW-1003">Cell membrane</keyword>
<dbReference type="Proteomes" id="UP000190868">
    <property type="component" value="Chromosome"/>
</dbReference>
<dbReference type="Gene3D" id="1.20.1250.20">
    <property type="entry name" value="MFS general substrate transporter like domains"/>
    <property type="match status" value="1"/>
</dbReference>
<dbReference type="SUPFAM" id="SSF103473">
    <property type="entry name" value="MFS general substrate transporter"/>
    <property type="match status" value="1"/>
</dbReference>
<evidence type="ECO:0000256" key="3">
    <source>
        <dbReference type="ARBA" id="ARBA00022692"/>
    </source>
</evidence>
<dbReference type="InterPro" id="IPR011701">
    <property type="entry name" value="MFS"/>
</dbReference>
<protein>
    <submittedName>
        <fullName evidence="6">Putative sugar transporter, major facilitator superfamily</fullName>
    </submittedName>
</protein>
<dbReference type="EMBL" id="CP017258">
    <property type="protein sequence ID" value="AQW88334.1"/>
    <property type="molecule type" value="Genomic_DNA"/>
</dbReference>
<dbReference type="Pfam" id="PF07690">
    <property type="entry name" value="MFS_1"/>
    <property type="match status" value="1"/>
</dbReference>
<evidence type="ECO:0000256" key="5">
    <source>
        <dbReference type="ARBA" id="ARBA00023136"/>
    </source>
</evidence>
<reference evidence="7" key="1">
    <citation type="submission" date="2016-09" db="EMBL/GenBank/DDBJ databases">
        <title>Comparative genomics of the Campylobacter concisus group.</title>
        <authorList>
            <person name="Miller W.G."/>
            <person name="Yee E."/>
            <person name="Chapman M.H."/>
            <person name="Huynh S."/>
            <person name="Bono J.L."/>
            <person name="On S.L.W."/>
            <person name="StLeger J."/>
            <person name="Foster G."/>
            <person name="Parker C.T."/>
        </authorList>
    </citation>
    <scope>NUCLEOTIDE SEQUENCE [LARGE SCALE GENOMIC DNA]</scope>
    <source>
        <strain evidence="7">RM18021</strain>
    </source>
</reference>
<dbReference type="PROSITE" id="PS50850">
    <property type="entry name" value="MFS"/>
    <property type="match status" value="1"/>
</dbReference>